<dbReference type="Gene3D" id="3.10.105.10">
    <property type="entry name" value="Dipeptide-binding Protein, Domain 3"/>
    <property type="match status" value="1"/>
</dbReference>
<dbReference type="InterPro" id="IPR030678">
    <property type="entry name" value="Peptide/Ni-bd"/>
</dbReference>
<comment type="caution">
    <text evidence="4">The sequence shown here is derived from an EMBL/GenBank/DDBJ whole genome shotgun (WGS) entry which is preliminary data.</text>
</comment>
<evidence type="ECO:0000313" key="5">
    <source>
        <dbReference type="Proteomes" id="UP000241808"/>
    </source>
</evidence>
<reference evidence="4 5" key="1">
    <citation type="submission" date="2018-04" db="EMBL/GenBank/DDBJ databases">
        <title>Genomic Encyclopedia of Archaeal and Bacterial Type Strains, Phase II (KMG-II): from individual species to whole genera.</title>
        <authorList>
            <person name="Goeker M."/>
        </authorList>
    </citation>
    <scope>NUCLEOTIDE SEQUENCE [LARGE SCALE GENOMIC DNA]</scope>
    <source>
        <strain evidence="4 5">DSM 25521</strain>
    </source>
</reference>
<proteinExistence type="inferred from homology"/>
<dbReference type="PANTHER" id="PTHR30290">
    <property type="entry name" value="PERIPLASMIC BINDING COMPONENT OF ABC TRANSPORTER"/>
    <property type="match status" value="1"/>
</dbReference>
<evidence type="ECO:0000313" key="4">
    <source>
        <dbReference type="EMBL" id="PTM53379.1"/>
    </source>
</evidence>
<protein>
    <submittedName>
        <fullName evidence="4">ABC-type transport system substrate-binding protein</fullName>
    </submittedName>
</protein>
<dbReference type="GO" id="GO:0030288">
    <property type="term" value="C:outer membrane-bounded periplasmic space"/>
    <property type="evidence" value="ECO:0007669"/>
    <property type="project" value="UniProtKB-ARBA"/>
</dbReference>
<evidence type="ECO:0000256" key="2">
    <source>
        <dbReference type="ARBA" id="ARBA00005695"/>
    </source>
</evidence>
<dbReference type="PANTHER" id="PTHR30290:SF83">
    <property type="entry name" value="ABC TRANSPORTER SUBSTRATE-BINDING PROTEIN"/>
    <property type="match status" value="1"/>
</dbReference>
<dbReference type="InterPro" id="IPR039424">
    <property type="entry name" value="SBP_5"/>
</dbReference>
<gene>
    <name evidence="4" type="ORF">C8P69_10632</name>
</gene>
<comment type="subcellular location">
    <subcellularLocation>
        <location evidence="1">Periplasm</location>
    </subcellularLocation>
</comment>
<dbReference type="GO" id="GO:0043190">
    <property type="term" value="C:ATP-binding cassette (ABC) transporter complex"/>
    <property type="evidence" value="ECO:0007669"/>
    <property type="project" value="InterPro"/>
</dbReference>
<name>A0A2T4Z124_9HYPH</name>
<dbReference type="Pfam" id="PF00496">
    <property type="entry name" value="SBP_bac_5"/>
    <property type="match status" value="1"/>
</dbReference>
<sequence>MVLLDRRTVMSGMLGAAAASTLDLTQVQAQGAGTLRIAMTASDIPLPNGQTDQGAEGMRFVGYNVFDSLILWDLAKADAPGGLVPGLATAWRVDPADATRWIFTLRPGVTFHDGSAFDAAAVVWNFDKILKADSPQHDPRQAGQGRTRIPSVKTYRALDPMTVEFVSTTPNALFPYEISWILMSSPAQWEKVGRNWDNFLNSPSGTGPWKVDRYTPRERLELTPNTTYWNPARRPKLDRVVLLPMPEPNARTAALLAGQVDWIEAPAPDALQQLKARGMQITSNVYPHNWTWHFSRVEGSPWNDVRVRKAANLAVDRAGMVELLGGMMLPARGLVPPSSPWFGKPSFEAKTDIPAALKLMAEAGYSPARPLSVKAIISPSGSGQMQPLAMNELIQQNLQEIGIKVEFEVMDWNALVSSWRAGAKHASSRGAHSTNSSYFSQDPFTALIRHLDSALVPPAGTNWGFYVDADMDARFAAIRAAFDPAAQLAAIQRAHEKIVDEALFLFVAHDVAPRALSPRVKGFVQAQNWYQDIVPVTLG</sequence>
<keyword evidence="5" id="KW-1185">Reference proteome</keyword>
<dbReference type="PIRSF" id="PIRSF002741">
    <property type="entry name" value="MppA"/>
    <property type="match status" value="1"/>
</dbReference>
<comment type="similarity">
    <text evidence="2">Belongs to the bacterial solute-binding protein 5 family.</text>
</comment>
<dbReference type="AlphaFoldDB" id="A0A2T4Z124"/>
<dbReference type="Gene3D" id="3.40.190.10">
    <property type="entry name" value="Periplasmic binding protein-like II"/>
    <property type="match status" value="1"/>
</dbReference>
<dbReference type="CDD" id="cd08495">
    <property type="entry name" value="PBP2_NikA_DppA_OppA_like_8"/>
    <property type="match status" value="1"/>
</dbReference>
<evidence type="ECO:0000259" key="3">
    <source>
        <dbReference type="Pfam" id="PF00496"/>
    </source>
</evidence>
<dbReference type="RefSeq" id="WP_108178167.1">
    <property type="nucleotide sequence ID" value="NZ_PZZL01000006.1"/>
</dbReference>
<dbReference type="EMBL" id="PZZL01000006">
    <property type="protein sequence ID" value="PTM53379.1"/>
    <property type="molecule type" value="Genomic_DNA"/>
</dbReference>
<accession>A0A2T4Z124</accession>
<dbReference type="Gene3D" id="3.90.76.10">
    <property type="entry name" value="Dipeptide-binding Protein, Domain 1"/>
    <property type="match status" value="1"/>
</dbReference>
<dbReference type="GO" id="GO:1904680">
    <property type="term" value="F:peptide transmembrane transporter activity"/>
    <property type="evidence" value="ECO:0007669"/>
    <property type="project" value="TreeGrafter"/>
</dbReference>
<organism evidence="4 5">
    <name type="scientific">Phreatobacter oligotrophus</name>
    <dbReference type="NCBI Taxonomy" id="1122261"/>
    <lineage>
        <taxon>Bacteria</taxon>
        <taxon>Pseudomonadati</taxon>
        <taxon>Pseudomonadota</taxon>
        <taxon>Alphaproteobacteria</taxon>
        <taxon>Hyphomicrobiales</taxon>
        <taxon>Phreatobacteraceae</taxon>
        <taxon>Phreatobacter</taxon>
    </lineage>
</organism>
<dbReference type="Proteomes" id="UP000241808">
    <property type="component" value="Unassembled WGS sequence"/>
</dbReference>
<dbReference type="InterPro" id="IPR000914">
    <property type="entry name" value="SBP_5_dom"/>
</dbReference>
<dbReference type="SUPFAM" id="SSF53850">
    <property type="entry name" value="Periplasmic binding protein-like II"/>
    <property type="match status" value="1"/>
</dbReference>
<dbReference type="GO" id="GO:0015833">
    <property type="term" value="P:peptide transport"/>
    <property type="evidence" value="ECO:0007669"/>
    <property type="project" value="TreeGrafter"/>
</dbReference>
<dbReference type="OrthoDB" id="9803988at2"/>
<feature type="domain" description="Solute-binding protein family 5" evidence="3">
    <location>
        <begin position="83"/>
        <end position="430"/>
    </location>
</feature>
<evidence type="ECO:0000256" key="1">
    <source>
        <dbReference type="ARBA" id="ARBA00004418"/>
    </source>
</evidence>